<feature type="transmembrane region" description="Helical" evidence="5">
    <location>
        <begin position="12"/>
        <end position="33"/>
    </location>
</feature>
<proteinExistence type="predicted"/>
<accession>A0ABU5C9P7</accession>
<dbReference type="EMBL" id="JAWDIP010000004">
    <property type="protein sequence ID" value="MDY0396057.1"/>
    <property type="molecule type" value="Genomic_DNA"/>
</dbReference>
<gene>
    <name evidence="6" type="ORF">RWE15_18910</name>
</gene>
<evidence type="ECO:0000313" key="7">
    <source>
        <dbReference type="Proteomes" id="UP001281447"/>
    </source>
</evidence>
<reference evidence="6 7" key="1">
    <citation type="submission" date="2023-10" db="EMBL/GenBank/DDBJ databases">
        <title>Virgibacillus halophilus 5B73C genome.</title>
        <authorList>
            <person name="Miliotis G."/>
            <person name="Sengupta P."/>
            <person name="Hameed A."/>
            <person name="Chuvochina M."/>
            <person name="Mcdonagh F."/>
            <person name="Simpson A.C."/>
            <person name="Singh N.K."/>
            <person name="Rekha P.D."/>
            <person name="Raman K."/>
            <person name="Hugenholtz P."/>
            <person name="Venkateswaran K."/>
        </authorList>
    </citation>
    <scope>NUCLEOTIDE SEQUENCE [LARGE SCALE GENOMIC DNA]</scope>
    <source>
        <strain evidence="6 7">5B73C</strain>
    </source>
</reference>
<evidence type="ECO:0000313" key="6">
    <source>
        <dbReference type="EMBL" id="MDY0396057.1"/>
    </source>
</evidence>
<name>A0ABU5C9P7_9BACI</name>
<comment type="caution">
    <text evidence="6">The sequence shown here is derived from an EMBL/GenBank/DDBJ whole genome shotgun (WGS) entry which is preliminary data.</text>
</comment>
<keyword evidence="3 5" id="KW-1133">Transmembrane helix</keyword>
<keyword evidence="4 5" id="KW-0472">Membrane</keyword>
<evidence type="ECO:0000256" key="2">
    <source>
        <dbReference type="ARBA" id="ARBA00022692"/>
    </source>
</evidence>
<evidence type="ECO:0000256" key="4">
    <source>
        <dbReference type="ARBA" id="ARBA00023136"/>
    </source>
</evidence>
<evidence type="ECO:0000256" key="5">
    <source>
        <dbReference type="SAM" id="Phobius"/>
    </source>
</evidence>
<dbReference type="Pfam" id="PF07457">
    <property type="entry name" value="DUF1516"/>
    <property type="match status" value="1"/>
</dbReference>
<evidence type="ECO:0000256" key="1">
    <source>
        <dbReference type="ARBA" id="ARBA00022475"/>
    </source>
</evidence>
<protein>
    <submittedName>
        <fullName evidence="6">DUF1516 family protein</fullName>
    </submittedName>
</protein>
<evidence type="ECO:0000256" key="3">
    <source>
        <dbReference type="ARBA" id="ARBA00022989"/>
    </source>
</evidence>
<dbReference type="Proteomes" id="UP001281447">
    <property type="component" value="Unassembled WGS sequence"/>
</dbReference>
<organism evidence="6 7">
    <name type="scientific">Tigheibacillus halophilus</name>
    <dbReference type="NCBI Taxonomy" id="361280"/>
    <lineage>
        <taxon>Bacteria</taxon>
        <taxon>Bacillati</taxon>
        <taxon>Bacillota</taxon>
        <taxon>Bacilli</taxon>
        <taxon>Bacillales</taxon>
        <taxon>Bacillaceae</taxon>
        <taxon>Tigheibacillus</taxon>
    </lineage>
</organism>
<dbReference type="InterPro" id="IPR010899">
    <property type="entry name" value="UPF0344"/>
</dbReference>
<keyword evidence="7" id="KW-1185">Reference proteome</keyword>
<keyword evidence="1" id="KW-1003">Cell membrane</keyword>
<keyword evidence="2 5" id="KW-0812">Transmembrane</keyword>
<sequence length="58" mass="6294">MGKGKGAKILQMILRLDYLLILYSGGALLSWYFKNVSGAILGGSDSQGFGRTLGHYRT</sequence>